<feature type="coiled-coil region" evidence="1">
    <location>
        <begin position="112"/>
        <end position="160"/>
    </location>
</feature>
<sequence length="461" mass="52980">MDIVKGNPSPREKSRSRIPRLQRSASFHGEAKKNSKPNEQEKITGKDSKEDRDDIGSLGSVYSLTSCTMSGTAYRKTVENPCNFEKGNTTKYAFHCSTPSTTGQQDEYLTPTQRANRTIRQLKSLLKESEENRNYKDFKIQRLTRELVELRFEHAQCEKIASGVEKEYDSATNLKAASLADSGHFEDLSYQTSQFKDSYAEKDAELLSYGGLTVEKNRHTITHLEKMDYLIKHHTDEMQEIRNRFTDRLESALTQLSDSNSRYANLLTNHDLTRGELEREKKENICLLQHTEKLEKKVVQLQNDIEEREILEYQNRKKKIIETESLIQELAEKNRVISELQSKFEKILVVTDSSDSSNNGQGNGFETQHLLSVVSTLEQQKKLKNSCCRKCLKLDSKDYTSPVDHQSADPCIILKFVRSAIFYLLTDIENGAEHLRAIQSILEFSPEERCAVERVGRHCYN</sequence>
<feature type="compositionally biased region" description="Basic and acidic residues" evidence="2">
    <location>
        <begin position="29"/>
        <end position="55"/>
    </location>
</feature>
<keyword evidence="4" id="KW-1185">Reference proteome</keyword>
<keyword evidence="1" id="KW-0175">Coiled coil</keyword>
<protein>
    <recommendedName>
        <fullName evidence="5">GRIP domain-containing protein</fullName>
    </recommendedName>
</protein>
<evidence type="ECO:0000313" key="4">
    <source>
        <dbReference type="Proteomes" id="UP000789390"/>
    </source>
</evidence>
<gene>
    <name evidence="3" type="ORF">DGAL_LOCUS5302</name>
</gene>
<evidence type="ECO:0008006" key="5">
    <source>
        <dbReference type="Google" id="ProtNLM"/>
    </source>
</evidence>
<evidence type="ECO:0000313" key="3">
    <source>
        <dbReference type="EMBL" id="CAH0102778.1"/>
    </source>
</evidence>
<accession>A0A8J2WFR5</accession>
<evidence type="ECO:0000256" key="1">
    <source>
        <dbReference type="SAM" id="Coils"/>
    </source>
</evidence>
<dbReference type="EMBL" id="CAKKLH010000092">
    <property type="protein sequence ID" value="CAH0102778.1"/>
    <property type="molecule type" value="Genomic_DNA"/>
</dbReference>
<evidence type="ECO:0000256" key="2">
    <source>
        <dbReference type="SAM" id="MobiDB-lite"/>
    </source>
</evidence>
<dbReference type="AlphaFoldDB" id="A0A8J2WFR5"/>
<proteinExistence type="predicted"/>
<feature type="region of interest" description="Disordered" evidence="2">
    <location>
        <begin position="1"/>
        <end position="55"/>
    </location>
</feature>
<dbReference type="OrthoDB" id="5807119at2759"/>
<dbReference type="Proteomes" id="UP000789390">
    <property type="component" value="Unassembled WGS sequence"/>
</dbReference>
<name>A0A8J2WFR5_9CRUS</name>
<organism evidence="3 4">
    <name type="scientific">Daphnia galeata</name>
    <dbReference type="NCBI Taxonomy" id="27404"/>
    <lineage>
        <taxon>Eukaryota</taxon>
        <taxon>Metazoa</taxon>
        <taxon>Ecdysozoa</taxon>
        <taxon>Arthropoda</taxon>
        <taxon>Crustacea</taxon>
        <taxon>Branchiopoda</taxon>
        <taxon>Diplostraca</taxon>
        <taxon>Cladocera</taxon>
        <taxon>Anomopoda</taxon>
        <taxon>Daphniidae</taxon>
        <taxon>Daphnia</taxon>
    </lineage>
</organism>
<feature type="coiled-coil region" evidence="1">
    <location>
        <begin position="277"/>
        <end position="343"/>
    </location>
</feature>
<comment type="caution">
    <text evidence="3">The sequence shown here is derived from an EMBL/GenBank/DDBJ whole genome shotgun (WGS) entry which is preliminary data.</text>
</comment>
<reference evidence="3" key="1">
    <citation type="submission" date="2021-11" db="EMBL/GenBank/DDBJ databases">
        <authorList>
            <person name="Schell T."/>
        </authorList>
    </citation>
    <scope>NUCLEOTIDE SEQUENCE</scope>
    <source>
        <strain evidence="3">M5</strain>
    </source>
</reference>